<evidence type="ECO:0000256" key="5">
    <source>
        <dbReference type="ARBA" id="ARBA00023002"/>
    </source>
</evidence>
<keyword evidence="3" id="KW-0001">2Fe-2S</keyword>
<keyword evidence="5" id="KW-0560">Oxidoreductase</keyword>
<dbReference type="Proteomes" id="UP000654257">
    <property type="component" value="Unassembled WGS sequence"/>
</dbReference>
<accession>A0A917G733</accession>
<comment type="cofactor">
    <cofactor evidence="1">
        <name>FAD</name>
        <dbReference type="ChEBI" id="CHEBI:57692"/>
    </cofactor>
</comment>
<dbReference type="SUPFAM" id="SSF63380">
    <property type="entry name" value="Riboflavin synthase domain-like"/>
    <property type="match status" value="1"/>
</dbReference>
<dbReference type="Pfam" id="PF00175">
    <property type="entry name" value="NAD_binding_1"/>
    <property type="match status" value="1"/>
</dbReference>
<keyword evidence="7" id="KW-0411">Iron-sulfur</keyword>
<dbReference type="Pfam" id="PF00111">
    <property type="entry name" value="Fer2"/>
    <property type="match status" value="1"/>
</dbReference>
<dbReference type="Gene3D" id="2.40.30.10">
    <property type="entry name" value="Translation factors"/>
    <property type="match status" value="1"/>
</dbReference>
<evidence type="ECO:0000256" key="7">
    <source>
        <dbReference type="ARBA" id="ARBA00023014"/>
    </source>
</evidence>
<protein>
    <submittedName>
        <fullName evidence="10">Ferredoxin</fullName>
    </submittedName>
</protein>
<dbReference type="GO" id="GO:0051537">
    <property type="term" value="F:2 iron, 2 sulfur cluster binding"/>
    <property type="evidence" value="ECO:0007669"/>
    <property type="project" value="UniProtKB-KW"/>
</dbReference>
<evidence type="ECO:0000256" key="3">
    <source>
        <dbReference type="ARBA" id="ARBA00022714"/>
    </source>
</evidence>
<evidence type="ECO:0000256" key="4">
    <source>
        <dbReference type="ARBA" id="ARBA00022723"/>
    </source>
</evidence>
<dbReference type="PROSITE" id="PS51384">
    <property type="entry name" value="FAD_FR"/>
    <property type="match status" value="1"/>
</dbReference>
<evidence type="ECO:0000259" key="9">
    <source>
        <dbReference type="PROSITE" id="PS51384"/>
    </source>
</evidence>
<dbReference type="PANTHER" id="PTHR47354:SF1">
    <property type="entry name" value="CARNITINE MONOOXYGENASE REDUCTASE SUBUNIT"/>
    <property type="match status" value="1"/>
</dbReference>
<dbReference type="Gene3D" id="3.10.20.30">
    <property type="match status" value="1"/>
</dbReference>
<dbReference type="EMBL" id="BMCU01000006">
    <property type="protein sequence ID" value="GGG26456.1"/>
    <property type="molecule type" value="Genomic_DNA"/>
</dbReference>
<gene>
    <name evidence="10" type="ORF">GCM10007304_45350</name>
</gene>
<dbReference type="InterPro" id="IPR006058">
    <property type="entry name" value="2Fe2S_fd_BS"/>
</dbReference>
<dbReference type="InterPro" id="IPR036010">
    <property type="entry name" value="2Fe-2S_ferredoxin-like_sf"/>
</dbReference>
<evidence type="ECO:0000313" key="11">
    <source>
        <dbReference type="Proteomes" id="UP000654257"/>
    </source>
</evidence>
<dbReference type="InterPro" id="IPR017938">
    <property type="entry name" value="Riboflavin_synthase-like_b-brl"/>
</dbReference>
<dbReference type="InterPro" id="IPR012675">
    <property type="entry name" value="Beta-grasp_dom_sf"/>
</dbReference>
<dbReference type="PANTHER" id="PTHR47354">
    <property type="entry name" value="NADH OXIDOREDUCTASE HCR"/>
    <property type="match status" value="1"/>
</dbReference>
<dbReference type="InterPro" id="IPR001433">
    <property type="entry name" value="OxRdtase_FAD/NAD-bd"/>
</dbReference>
<keyword evidence="2" id="KW-0285">Flavoprotein</keyword>
<feature type="domain" description="FAD-binding FR-type" evidence="9">
    <location>
        <begin position="19"/>
        <end position="121"/>
    </location>
</feature>
<dbReference type="PRINTS" id="PR00409">
    <property type="entry name" value="PHDIOXRDTASE"/>
</dbReference>
<dbReference type="PROSITE" id="PS51085">
    <property type="entry name" value="2FE2S_FER_2"/>
    <property type="match status" value="1"/>
</dbReference>
<comment type="caution">
    <text evidence="10">The sequence shown here is derived from an EMBL/GenBank/DDBJ whole genome shotgun (WGS) entry which is preliminary data.</text>
</comment>
<dbReference type="InterPro" id="IPR001041">
    <property type="entry name" value="2Fe-2S_ferredoxin-type"/>
</dbReference>
<dbReference type="CDD" id="cd06185">
    <property type="entry name" value="PDR_like"/>
    <property type="match status" value="1"/>
</dbReference>
<evidence type="ECO:0000313" key="10">
    <source>
        <dbReference type="EMBL" id="GGG26456.1"/>
    </source>
</evidence>
<dbReference type="InterPro" id="IPR050415">
    <property type="entry name" value="MRET"/>
</dbReference>
<sequence>MTDQLSTSHSSTATLEEDDREIRATVIERVVAADDVILLTLAASDGAPLPPWRPGAHIDIHLGNGLVRQYSLCGDPDDRTTFTIGVLNAPAGRGGSSYIHQSVHVGDEVTIAGPRNHFEIEPAGRYLFIAGGIGITPIAAMIGEAIRSGTPWALVYGGRTEQSMALREELVALGDSVTLWPQDTSGLIDLSRVLGSPEPGTAIYACGPEPLLGAIETICKATWNAGALHLERFTPKAIDDSADTAFELELAQSGRRITVPAGGTALAALAEAGVHILSSCGEGTCGTCETPVLEGVVDHRDSVLTTEEQDCNDCMMVCVSRAKGPLLVLDV</sequence>
<dbReference type="GO" id="GO:0046872">
    <property type="term" value="F:metal ion binding"/>
    <property type="evidence" value="ECO:0007669"/>
    <property type="project" value="UniProtKB-KW"/>
</dbReference>
<name>A0A917G733_9NOCA</name>
<keyword evidence="11" id="KW-1185">Reference proteome</keyword>
<keyword evidence="6" id="KW-0408">Iron</keyword>
<evidence type="ECO:0000256" key="6">
    <source>
        <dbReference type="ARBA" id="ARBA00023004"/>
    </source>
</evidence>
<evidence type="ECO:0000256" key="2">
    <source>
        <dbReference type="ARBA" id="ARBA00022630"/>
    </source>
</evidence>
<dbReference type="RefSeq" id="WP_188547286.1">
    <property type="nucleotide sequence ID" value="NZ_BMCU01000006.1"/>
</dbReference>
<dbReference type="AlphaFoldDB" id="A0A917G733"/>
<dbReference type="SUPFAM" id="SSF54292">
    <property type="entry name" value="2Fe-2S ferredoxin-like"/>
    <property type="match status" value="1"/>
</dbReference>
<keyword evidence="4" id="KW-0479">Metal-binding</keyword>
<evidence type="ECO:0000256" key="1">
    <source>
        <dbReference type="ARBA" id="ARBA00001974"/>
    </source>
</evidence>
<proteinExistence type="predicted"/>
<dbReference type="InterPro" id="IPR039261">
    <property type="entry name" value="FNR_nucleotide-bd"/>
</dbReference>
<dbReference type="SUPFAM" id="SSF52343">
    <property type="entry name" value="Ferredoxin reductase-like, C-terminal NADP-linked domain"/>
    <property type="match status" value="1"/>
</dbReference>
<dbReference type="GO" id="GO:0016491">
    <property type="term" value="F:oxidoreductase activity"/>
    <property type="evidence" value="ECO:0007669"/>
    <property type="project" value="UniProtKB-KW"/>
</dbReference>
<reference evidence="10" key="1">
    <citation type="journal article" date="2014" name="Int. J. Syst. Evol. Microbiol.">
        <title>Complete genome sequence of Corynebacterium casei LMG S-19264T (=DSM 44701T), isolated from a smear-ripened cheese.</title>
        <authorList>
            <consortium name="US DOE Joint Genome Institute (JGI-PGF)"/>
            <person name="Walter F."/>
            <person name="Albersmeier A."/>
            <person name="Kalinowski J."/>
            <person name="Ruckert C."/>
        </authorList>
    </citation>
    <scope>NUCLEOTIDE SEQUENCE</scope>
    <source>
        <strain evidence="10">CCM 7905</strain>
    </source>
</reference>
<feature type="domain" description="2Fe-2S ferredoxin-type" evidence="8">
    <location>
        <begin position="246"/>
        <end position="331"/>
    </location>
</feature>
<dbReference type="InterPro" id="IPR017927">
    <property type="entry name" value="FAD-bd_FR_type"/>
</dbReference>
<dbReference type="CDD" id="cd00207">
    <property type="entry name" value="fer2"/>
    <property type="match status" value="1"/>
</dbReference>
<evidence type="ECO:0000259" key="8">
    <source>
        <dbReference type="PROSITE" id="PS51085"/>
    </source>
</evidence>
<organism evidence="10 11">
    <name type="scientific">Rhodococcoides trifolii</name>
    <dbReference type="NCBI Taxonomy" id="908250"/>
    <lineage>
        <taxon>Bacteria</taxon>
        <taxon>Bacillati</taxon>
        <taxon>Actinomycetota</taxon>
        <taxon>Actinomycetes</taxon>
        <taxon>Mycobacteriales</taxon>
        <taxon>Nocardiaceae</taxon>
        <taxon>Rhodococcoides</taxon>
    </lineage>
</organism>
<reference evidence="10" key="2">
    <citation type="submission" date="2020-09" db="EMBL/GenBank/DDBJ databases">
        <authorList>
            <person name="Sun Q."/>
            <person name="Sedlacek I."/>
        </authorList>
    </citation>
    <scope>NUCLEOTIDE SEQUENCE</scope>
    <source>
        <strain evidence="10">CCM 7905</strain>
    </source>
</reference>
<dbReference type="PROSITE" id="PS00197">
    <property type="entry name" value="2FE2S_FER_1"/>
    <property type="match status" value="1"/>
</dbReference>
<dbReference type="Gene3D" id="3.40.50.80">
    <property type="entry name" value="Nucleotide-binding domain of ferredoxin-NADP reductase (FNR) module"/>
    <property type="match status" value="1"/>
</dbReference>